<dbReference type="Pfam" id="PF07530">
    <property type="entry name" value="PRE_C2HC"/>
    <property type="match status" value="1"/>
</dbReference>
<dbReference type="InterPro" id="IPR006579">
    <property type="entry name" value="Pre_C2HC_dom"/>
</dbReference>
<dbReference type="AlphaFoldDB" id="A0A4Y2JN68"/>
<keyword evidence="4" id="KW-1185">Reference proteome</keyword>
<name>A0A4Y2JN68_ARAVE</name>
<organism evidence="3 4">
    <name type="scientific">Araneus ventricosus</name>
    <name type="common">Orbweaver spider</name>
    <name type="synonym">Epeira ventricosa</name>
    <dbReference type="NCBI Taxonomy" id="182803"/>
    <lineage>
        <taxon>Eukaryota</taxon>
        <taxon>Metazoa</taxon>
        <taxon>Ecdysozoa</taxon>
        <taxon>Arthropoda</taxon>
        <taxon>Chelicerata</taxon>
        <taxon>Arachnida</taxon>
        <taxon>Araneae</taxon>
        <taxon>Araneomorphae</taxon>
        <taxon>Entelegynae</taxon>
        <taxon>Araneoidea</taxon>
        <taxon>Araneidae</taxon>
        <taxon>Araneus</taxon>
    </lineage>
</organism>
<dbReference type="Proteomes" id="UP000499080">
    <property type="component" value="Unassembled WGS sequence"/>
</dbReference>
<sequence>MEGEGRSNFFTPPPQLPLKFIGLRETPNSTKNYAETKDRGKQQYCHEISQKEKTIDKNQALIQTLKIQLKELEEQGGSPALIDSKRNEMLIYQRKVEDAEATLLNKGPCLIETCSKHHGPAKDVMMEVESGQYADSCSDFKLVSPKKAAKIRNDVTISPIKTSNKFNELTNLDEDKTQIPTINLKMDSNYNLILQEINKLYPETENKLIRGFINIKTNSLENREGIINLLKKNGKEFILSESNEDRPLKVVIKYLPVDQDKDVLKSILEENGFKILRIGQLKNYRLKTPYPYFLVDVIKTPNHLNIYNIKTINHLKVKVESYRKKNRATICFKCSGFHHSAKNCECLPKCIKCAGRHETRNCEIKTVIENPICITCNGEGHLASWRGCPKFPKINKTLAKSTYAQKLKSNLTPPKSPNELR</sequence>
<evidence type="ECO:0000256" key="1">
    <source>
        <dbReference type="SAM" id="Coils"/>
    </source>
</evidence>
<accession>A0A4Y2JN68</accession>
<keyword evidence="1" id="KW-0175">Coiled coil</keyword>
<gene>
    <name evidence="3" type="primary">ORF1_0</name>
    <name evidence="3" type="ORF">AVEN_201339_1</name>
</gene>
<reference evidence="3 4" key="1">
    <citation type="journal article" date="2019" name="Sci. Rep.">
        <title>Orb-weaving spider Araneus ventricosus genome elucidates the spidroin gene catalogue.</title>
        <authorList>
            <person name="Kono N."/>
            <person name="Nakamura H."/>
            <person name="Ohtoshi R."/>
            <person name="Moran D.A.P."/>
            <person name="Shinohara A."/>
            <person name="Yoshida Y."/>
            <person name="Fujiwara M."/>
            <person name="Mori M."/>
            <person name="Tomita M."/>
            <person name="Arakawa K."/>
        </authorList>
    </citation>
    <scope>NUCLEOTIDE SEQUENCE [LARGE SCALE GENOMIC DNA]</scope>
</reference>
<dbReference type="EMBL" id="BGPR01003701">
    <property type="protein sequence ID" value="GBM91364.1"/>
    <property type="molecule type" value="Genomic_DNA"/>
</dbReference>
<feature type="coiled-coil region" evidence="1">
    <location>
        <begin position="55"/>
        <end position="102"/>
    </location>
</feature>
<dbReference type="OrthoDB" id="6434386at2759"/>
<protein>
    <submittedName>
        <fullName evidence="3">Nucleic-acid-binding protein from transposon X-element</fullName>
    </submittedName>
</protein>
<feature type="domain" description="Pre-C2HC" evidence="2">
    <location>
        <begin position="265"/>
        <end position="326"/>
    </location>
</feature>
<evidence type="ECO:0000313" key="3">
    <source>
        <dbReference type="EMBL" id="GBM91364.1"/>
    </source>
</evidence>
<proteinExistence type="predicted"/>
<evidence type="ECO:0000313" key="4">
    <source>
        <dbReference type="Proteomes" id="UP000499080"/>
    </source>
</evidence>
<comment type="caution">
    <text evidence="3">The sequence shown here is derived from an EMBL/GenBank/DDBJ whole genome shotgun (WGS) entry which is preliminary data.</text>
</comment>
<evidence type="ECO:0000259" key="2">
    <source>
        <dbReference type="Pfam" id="PF07530"/>
    </source>
</evidence>